<protein>
    <recommendedName>
        <fullName evidence="3">Bacteriocin</fullName>
    </recommendedName>
</protein>
<evidence type="ECO:0000313" key="2">
    <source>
        <dbReference type="Proteomes" id="UP000321197"/>
    </source>
</evidence>
<evidence type="ECO:0008006" key="3">
    <source>
        <dbReference type="Google" id="ProtNLM"/>
    </source>
</evidence>
<dbReference type="RefSeq" id="WP_147075380.1">
    <property type="nucleotide sequence ID" value="NZ_BJXL01000043.1"/>
</dbReference>
<dbReference type="EMBL" id="BJXL01000043">
    <property type="protein sequence ID" value="GEM83396.1"/>
    <property type="molecule type" value="Genomic_DNA"/>
</dbReference>
<sequence>MKLRELSEKELRETVGGDFCVGSGSSYVLVYDVGCGGTGGGYGYRSTPTSFGGGANNEDLRQMTERFMRSGESNLNASPVNDSERLSGIASLYGNGREMFTTRADSSPGRAGIWD</sequence>
<organism evidence="1 2">
    <name type="scientific">Meiothermus hypogaeus NBRC 106114</name>
    <dbReference type="NCBI Taxonomy" id="1227553"/>
    <lineage>
        <taxon>Bacteria</taxon>
        <taxon>Thermotogati</taxon>
        <taxon>Deinococcota</taxon>
        <taxon>Deinococci</taxon>
        <taxon>Thermales</taxon>
        <taxon>Thermaceae</taxon>
        <taxon>Meiothermus</taxon>
    </lineage>
</organism>
<comment type="caution">
    <text evidence="1">The sequence shown here is derived from an EMBL/GenBank/DDBJ whole genome shotgun (WGS) entry which is preliminary data.</text>
</comment>
<dbReference type="Proteomes" id="UP000321197">
    <property type="component" value="Unassembled WGS sequence"/>
</dbReference>
<name>A0A511R332_9DEIN</name>
<accession>A0A511R332</accession>
<evidence type="ECO:0000313" key="1">
    <source>
        <dbReference type="EMBL" id="GEM83396.1"/>
    </source>
</evidence>
<gene>
    <name evidence="1" type="ORF">MHY01S_15620</name>
</gene>
<dbReference type="AlphaFoldDB" id="A0A511R332"/>
<reference evidence="1 2" key="1">
    <citation type="submission" date="2019-07" db="EMBL/GenBank/DDBJ databases">
        <title>Whole genome shotgun sequence of Meiothermus hypogaeus NBRC 106114.</title>
        <authorList>
            <person name="Hosoyama A."/>
            <person name="Uohara A."/>
            <person name="Ohji S."/>
            <person name="Ichikawa N."/>
        </authorList>
    </citation>
    <scope>NUCLEOTIDE SEQUENCE [LARGE SCALE GENOMIC DNA]</scope>
    <source>
        <strain evidence="1 2">NBRC 106114</strain>
    </source>
</reference>
<proteinExistence type="predicted"/>